<dbReference type="AlphaFoldDB" id="A0A1Z4N6F1"/>
<evidence type="ECO:0000313" key="2">
    <source>
        <dbReference type="Proteomes" id="UP000218785"/>
    </source>
</evidence>
<organism evidence="1 2">
    <name type="scientific">Tolypothrix tenuis PCC 7101</name>
    <dbReference type="NCBI Taxonomy" id="231146"/>
    <lineage>
        <taxon>Bacteria</taxon>
        <taxon>Bacillati</taxon>
        <taxon>Cyanobacteriota</taxon>
        <taxon>Cyanophyceae</taxon>
        <taxon>Nostocales</taxon>
        <taxon>Tolypothrichaceae</taxon>
        <taxon>Tolypothrix</taxon>
    </lineage>
</organism>
<name>A0A1Z4N6F1_9CYAN</name>
<sequence length="84" mass="10304">MIHPQWNQMPRIYDYSSWKESLFAEDIYNELLHRLYIIHFTNSPQPWCAGLRVECQHPKKHLFFQYLDMTAWSGWRDTFGRRLG</sequence>
<evidence type="ECO:0000313" key="1">
    <source>
        <dbReference type="EMBL" id="BAZ01309.1"/>
    </source>
</evidence>
<dbReference type="InterPro" id="IPR029044">
    <property type="entry name" value="Nucleotide-diphossugar_trans"/>
</dbReference>
<keyword evidence="2" id="KW-1185">Reference proteome</keyword>
<dbReference type="Gene3D" id="3.90.550.10">
    <property type="entry name" value="Spore Coat Polysaccharide Biosynthesis Protein SpsA, Chain A"/>
    <property type="match status" value="1"/>
</dbReference>
<dbReference type="EMBL" id="AP018248">
    <property type="protein sequence ID" value="BAZ01309.1"/>
    <property type="molecule type" value="Genomic_DNA"/>
</dbReference>
<dbReference type="SUPFAM" id="SSF53448">
    <property type="entry name" value="Nucleotide-diphospho-sugar transferases"/>
    <property type="match status" value="1"/>
</dbReference>
<proteinExistence type="predicted"/>
<gene>
    <name evidence="1" type="ORF">NIES37_53080</name>
</gene>
<protein>
    <submittedName>
        <fullName evidence="1">Uncharacterized protein</fullName>
    </submittedName>
</protein>
<accession>A0A1Z4N6F1</accession>
<dbReference type="Proteomes" id="UP000218785">
    <property type="component" value="Chromosome"/>
</dbReference>
<reference evidence="1 2" key="1">
    <citation type="submission" date="2017-06" db="EMBL/GenBank/DDBJ databases">
        <title>Genome sequencing of cyanobaciteial culture collection at National Institute for Environmental Studies (NIES).</title>
        <authorList>
            <person name="Hirose Y."/>
            <person name="Shimura Y."/>
            <person name="Fujisawa T."/>
            <person name="Nakamura Y."/>
            <person name="Kawachi M."/>
        </authorList>
    </citation>
    <scope>NUCLEOTIDE SEQUENCE [LARGE SCALE GENOMIC DNA]</scope>
    <source>
        <strain evidence="1 2">NIES-37</strain>
    </source>
</reference>
<dbReference type="KEGG" id="ttq:NIES37_53080"/>